<dbReference type="PANTHER" id="PTHR15592">
    <property type="entry name" value="MATRIN 3/NUCLEAR PROTEIN 220-RELATED"/>
    <property type="match status" value="1"/>
</dbReference>
<accession>A0A915EAB4</accession>
<name>A0A915EAB4_9BILA</name>
<protein>
    <submittedName>
        <fullName evidence="2">RRM domain-containing protein</fullName>
    </submittedName>
</protein>
<dbReference type="InterPro" id="IPR035979">
    <property type="entry name" value="RBD_domain_sf"/>
</dbReference>
<dbReference type="AlphaFoldDB" id="A0A915EAB4"/>
<evidence type="ECO:0000313" key="2">
    <source>
        <dbReference type="WBParaSite" id="jg4546"/>
    </source>
</evidence>
<dbReference type="Pfam" id="PF13893">
    <property type="entry name" value="RRM_5"/>
    <property type="match status" value="2"/>
</dbReference>
<dbReference type="GO" id="GO:0003676">
    <property type="term" value="F:nucleic acid binding"/>
    <property type="evidence" value="ECO:0007669"/>
    <property type="project" value="InterPro"/>
</dbReference>
<proteinExistence type="predicted"/>
<reference evidence="2" key="1">
    <citation type="submission" date="2022-11" db="UniProtKB">
        <authorList>
            <consortium name="WormBaseParasite"/>
        </authorList>
    </citation>
    <scope>IDENTIFICATION</scope>
</reference>
<dbReference type="WBParaSite" id="jg4546">
    <property type="protein sequence ID" value="jg4546"/>
    <property type="gene ID" value="jg4546"/>
</dbReference>
<evidence type="ECO:0000313" key="1">
    <source>
        <dbReference type="Proteomes" id="UP000887574"/>
    </source>
</evidence>
<organism evidence="1 2">
    <name type="scientific">Ditylenchus dipsaci</name>
    <dbReference type="NCBI Taxonomy" id="166011"/>
    <lineage>
        <taxon>Eukaryota</taxon>
        <taxon>Metazoa</taxon>
        <taxon>Ecdysozoa</taxon>
        <taxon>Nematoda</taxon>
        <taxon>Chromadorea</taxon>
        <taxon>Rhabditida</taxon>
        <taxon>Tylenchina</taxon>
        <taxon>Tylenchomorpha</taxon>
        <taxon>Sphaerularioidea</taxon>
        <taxon>Anguinidae</taxon>
        <taxon>Anguininae</taxon>
        <taxon>Ditylenchus</taxon>
    </lineage>
</organism>
<dbReference type="Gene3D" id="3.30.70.330">
    <property type="match status" value="2"/>
</dbReference>
<dbReference type="SUPFAM" id="SSF54928">
    <property type="entry name" value="RNA-binding domain, RBD"/>
    <property type="match status" value="1"/>
</dbReference>
<dbReference type="InterPro" id="IPR012677">
    <property type="entry name" value="Nucleotide-bd_a/b_plait_sf"/>
</dbReference>
<keyword evidence="1" id="KW-1185">Reference proteome</keyword>
<dbReference type="Proteomes" id="UP000887574">
    <property type="component" value="Unplaced"/>
</dbReference>
<sequence length="312" mass="32948">MLASPLQLRSLTSVEALNNNPTKCCARYGKVLRIITFNKNNTFQALVQLSEASASQNARAGLDGQNVYNGCCTLRIDYSKLATLNVNLVAAAAQGQLNAQAANSLSSMMPGAYTTFPMNMGSNGGGNSFYSQQALHSANDVLSAAMAAANHQNSLTPFLTGLGAGNLAAAAAAANGANAQNSALHFGQLGGLMMSSVILVSNMDENKVTRIISSLFLACMATCNGSRSSQLAIQHLDKMRWHEKVIRVTASKHTNVQMPKEGQPDAGLTRDYMNSPLHRFKKPKRPQNGASAIGGCGKQYQCFGGDAQLQTG</sequence>